<evidence type="ECO:0000259" key="2">
    <source>
        <dbReference type="Pfam" id="PF20469"/>
    </source>
</evidence>
<dbReference type="RefSeq" id="WP_323325499.1">
    <property type="nucleotide sequence ID" value="NZ_JAYGIL010000003.1"/>
</dbReference>
<dbReference type="Gene3D" id="3.40.50.300">
    <property type="entry name" value="P-loop containing nucleotide triphosphate hydrolases"/>
    <property type="match status" value="1"/>
</dbReference>
<dbReference type="CDD" id="cd01026">
    <property type="entry name" value="TOPRIM_OLD"/>
    <property type="match status" value="1"/>
</dbReference>
<protein>
    <submittedName>
        <fullName evidence="3">AAA family ATPase</fullName>
    </submittedName>
</protein>
<organism evidence="3 4">
    <name type="scientific">Arcicella gelida</name>
    <dbReference type="NCBI Taxonomy" id="2984195"/>
    <lineage>
        <taxon>Bacteria</taxon>
        <taxon>Pseudomonadati</taxon>
        <taxon>Bacteroidota</taxon>
        <taxon>Cytophagia</taxon>
        <taxon>Cytophagales</taxon>
        <taxon>Flectobacillaceae</taxon>
        <taxon>Arcicella</taxon>
    </lineage>
</organism>
<accession>A0ABU5RZQ8</accession>
<proteinExistence type="predicted"/>
<dbReference type="EMBL" id="JAYGIL010000003">
    <property type="protein sequence ID" value="MEA5401660.1"/>
    <property type="molecule type" value="Genomic_DNA"/>
</dbReference>
<dbReference type="InterPro" id="IPR051396">
    <property type="entry name" value="Bact_Antivir_Def_Nuclease"/>
</dbReference>
<name>A0ABU5RZQ8_9BACT</name>
<feature type="domain" description="OLD protein-like TOPRIM" evidence="2">
    <location>
        <begin position="392"/>
        <end position="455"/>
    </location>
</feature>
<dbReference type="InterPro" id="IPR041685">
    <property type="entry name" value="AAA_GajA/Old/RecF-like"/>
</dbReference>
<dbReference type="Proteomes" id="UP001303899">
    <property type="component" value="Unassembled WGS sequence"/>
</dbReference>
<evidence type="ECO:0000313" key="3">
    <source>
        <dbReference type="EMBL" id="MEA5401660.1"/>
    </source>
</evidence>
<dbReference type="Pfam" id="PF20469">
    <property type="entry name" value="OLD-like_TOPRIM"/>
    <property type="match status" value="1"/>
</dbReference>
<dbReference type="PANTHER" id="PTHR43581">
    <property type="entry name" value="ATP/GTP PHOSPHATASE"/>
    <property type="match status" value="1"/>
</dbReference>
<dbReference type="InterPro" id="IPR034139">
    <property type="entry name" value="TOPRIM_OLD"/>
</dbReference>
<dbReference type="PANTHER" id="PTHR43581:SF4">
    <property type="entry name" value="ATP_GTP PHOSPHATASE"/>
    <property type="match status" value="1"/>
</dbReference>
<keyword evidence="4" id="KW-1185">Reference proteome</keyword>
<feature type="domain" description="Endonuclease GajA/Old nuclease/RecF-like AAA" evidence="1">
    <location>
        <begin position="5"/>
        <end position="343"/>
    </location>
</feature>
<dbReference type="InterPro" id="IPR027417">
    <property type="entry name" value="P-loop_NTPase"/>
</dbReference>
<dbReference type="SUPFAM" id="SSF52540">
    <property type="entry name" value="P-loop containing nucleoside triphosphate hydrolases"/>
    <property type="match status" value="1"/>
</dbReference>
<comment type="caution">
    <text evidence="3">The sequence shown here is derived from an EMBL/GenBank/DDBJ whole genome shotgun (WGS) entry which is preliminary data.</text>
</comment>
<gene>
    <name evidence="3" type="ORF">VB776_01960</name>
</gene>
<evidence type="ECO:0000313" key="4">
    <source>
        <dbReference type="Proteomes" id="UP001303899"/>
    </source>
</evidence>
<dbReference type="Pfam" id="PF13175">
    <property type="entry name" value="AAA_15"/>
    <property type="match status" value="1"/>
</dbReference>
<sequence>MGILLKQIRVHGFRGLDNVEVDFEPTTVLVGTNNAGKTTLLKALQLALSNSFQITDDDFYFSDSIIRDKIVVDLLFISIDEQGNQQSEFEDTWATVFTENRISFDANGNQILAFRTIIEENLIRKTFTKKQFVIDDWGDFRNEVDGCWYQKNYDNALSFYFDEIPFFYLDANRDILEDLKSKTSFLGKILSSIDYEDGDKELIENLIKDLNKETIERSEILTNLHSTLEELDTAMDNPNNTVDITPFTKKLRDLNKGVKINYSQFSMEYHGMGTRSWSSLLILKAFILQNMKLANQSQVAYYPIIAIEEPESHLHPNAQKKLYSQINNIIGQKIVATHSSYIAGSAKLKEIRSLIKSNGDSIIGKIEESELHLEDIRKINRQVINTRGELYFSKVVILCEGETEEQALPLLLKKHFNKSTIELGIDVVGIDGGGNYFPFIYFAEKLNIAWFILSDGESSIIKKIKKDYKKLTNSSANINNIILPENIVHFDNDDDFESYILRNGFLEEIETCLKTILGIEDIDEFIANKNGTSKGRVKTSDICENCNQNIFIEDLRDYSGEVGRIIALNDLLSQNKTKYSGILSELIYHSNKPLPLKITELFEKVSSIINPTSSNVEN</sequence>
<evidence type="ECO:0000259" key="1">
    <source>
        <dbReference type="Pfam" id="PF13175"/>
    </source>
</evidence>
<reference evidence="3 4" key="1">
    <citation type="submission" date="2023-12" db="EMBL/GenBank/DDBJ databases">
        <title>Novel species of the genus Arcicella isolated from rivers.</title>
        <authorList>
            <person name="Lu H."/>
        </authorList>
    </citation>
    <scope>NUCLEOTIDE SEQUENCE [LARGE SCALE GENOMIC DNA]</scope>
    <source>
        <strain evidence="3 4">DC2W</strain>
    </source>
</reference>